<evidence type="ECO:0000313" key="9">
    <source>
        <dbReference type="EMBL" id="OWM69988.1"/>
    </source>
</evidence>
<dbReference type="InterPro" id="IPR006447">
    <property type="entry name" value="Myb_dom_plants"/>
</dbReference>
<dbReference type="Proteomes" id="UP000233551">
    <property type="component" value="Unassembled WGS sequence"/>
</dbReference>
<proteinExistence type="predicted"/>
<evidence type="ECO:0000259" key="6">
    <source>
        <dbReference type="PROSITE" id="PS50090"/>
    </source>
</evidence>
<dbReference type="InterPro" id="IPR017884">
    <property type="entry name" value="SANT_dom"/>
</dbReference>
<dbReference type="PANTHER" id="PTHR44042">
    <property type="entry name" value="DUPLICATED HOMEODOMAIN-LIKE SUPERFAMILY PROTEIN-RELATED"/>
    <property type="match status" value="1"/>
</dbReference>
<dbReference type="SMART" id="SM00717">
    <property type="entry name" value="SANT"/>
    <property type="match status" value="2"/>
</dbReference>
<dbReference type="Gene3D" id="1.10.10.60">
    <property type="entry name" value="Homeodomain-like"/>
    <property type="match status" value="2"/>
</dbReference>
<feature type="domain" description="HTH myb-type" evidence="8">
    <location>
        <begin position="116"/>
        <end position="173"/>
    </location>
</feature>
<dbReference type="SUPFAM" id="SSF46689">
    <property type="entry name" value="Homeodomain-like"/>
    <property type="match status" value="2"/>
</dbReference>
<dbReference type="FunFam" id="1.10.10.60:FF:000154">
    <property type="entry name" value="Transcription factor SRM1"/>
    <property type="match status" value="1"/>
</dbReference>
<protein>
    <submittedName>
        <fullName evidence="9">Uncharacterized protein</fullName>
    </submittedName>
</protein>
<evidence type="ECO:0000256" key="5">
    <source>
        <dbReference type="ARBA" id="ARBA00023242"/>
    </source>
</evidence>
<dbReference type="Pfam" id="PF00249">
    <property type="entry name" value="Myb_DNA-binding"/>
    <property type="match status" value="1"/>
</dbReference>
<evidence type="ECO:0000259" key="8">
    <source>
        <dbReference type="PROSITE" id="PS51294"/>
    </source>
</evidence>
<evidence type="ECO:0000256" key="1">
    <source>
        <dbReference type="ARBA" id="ARBA00004123"/>
    </source>
</evidence>
<evidence type="ECO:0000256" key="2">
    <source>
        <dbReference type="ARBA" id="ARBA00023015"/>
    </source>
</evidence>
<dbReference type="PROSITE" id="PS50090">
    <property type="entry name" value="MYB_LIKE"/>
    <property type="match status" value="2"/>
</dbReference>
<keyword evidence="5" id="KW-0539">Nucleus</keyword>
<keyword evidence="4" id="KW-0804">Transcription</keyword>
<dbReference type="Proteomes" id="UP000197138">
    <property type="component" value="Unassembled WGS sequence"/>
</dbReference>
<reference evidence="10 12" key="3">
    <citation type="submission" date="2017-11" db="EMBL/GenBank/DDBJ databases">
        <title>De-novo sequencing of pomegranate (Punica granatum L.) genome.</title>
        <authorList>
            <person name="Akparov Z."/>
            <person name="Amiraslanov A."/>
            <person name="Hajiyeva S."/>
            <person name="Abbasov M."/>
            <person name="Kaur K."/>
            <person name="Hamwieh A."/>
            <person name="Solovyev V."/>
            <person name="Salamov A."/>
            <person name="Braich B."/>
            <person name="Kosarev P."/>
            <person name="Mahmoud A."/>
            <person name="Hajiyev E."/>
            <person name="Babayeva S."/>
            <person name="Izzatullayeva V."/>
            <person name="Mammadov A."/>
            <person name="Mammadov A."/>
            <person name="Sharifova S."/>
            <person name="Ojaghi J."/>
            <person name="Eynullazada K."/>
            <person name="Bayramov B."/>
            <person name="Abdulazimova A."/>
            <person name="Shahmuradov I."/>
        </authorList>
    </citation>
    <scope>NUCLEOTIDE SEQUENCE [LARGE SCALE GENOMIC DNA]</scope>
    <source>
        <strain evidence="10">AG2017</strain>
        <strain evidence="12">cv. AG2017</strain>
        <tissue evidence="10">Leaf</tissue>
    </source>
</reference>
<reference evidence="11" key="1">
    <citation type="journal article" date="2017" name="Plant J.">
        <title>The pomegranate (Punica granatum L.) genome and the genomics of punicalagin biosynthesis.</title>
        <authorList>
            <person name="Qin G."/>
            <person name="Xu C."/>
            <person name="Ming R."/>
            <person name="Tang H."/>
            <person name="Guyot R."/>
            <person name="Kramer E.M."/>
            <person name="Hu Y."/>
            <person name="Yi X."/>
            <person name="Qi Y."/>
            <person name="Xu X."/>
            <person name="Gao Z."/>
            <person name="Pan H."/>
            <person name="Jian J."/>
            <person name="Tian Y."/>
            <person name="Yue Z."/>
            <person name="Xu Y."/>
        </authorList>
    </citation>
    <scope>NUCLEOTIDE SEQUENCE [LARGE SCALE GENOMIC DNA]</scope>
    <source>
        <strain evidence="11">cv. Dabenzi</strain>
    </source>
</reference>
<dbReference type="GO" id="GO:0005634">
    <property type="term" value="C:nucleus"/>
    <property type="evidence" value="ECO:0007669"/>
    <property type="project" value="UniProtKB-SubCell"/>
</dbReference>
<dbReference type="STRING" id="22663.A0A218WC02"/>
<accession>A0A218WC02</accession>
<evidence type="ECO:0000313" key="12">
    <source>
        <dbReference type="Proteomes" id="UP000233551"/>
    </source>
</evidence>
<organism evidence="9 11">
    <name type="scientific">Punica granatum</name>
    <name type="common">Pomegranate</name>
    <dbReference type="NCBI Taxonomy" id="22663"/>
    <lineage>
        <taxon>Eukaryota</taxon>
        <taxon>Viridiplantae</taxon>
        <taxon>Streptophyta</taxon>
        <taxon>Embryophyta</taxon>
        <taxon>Tracheophyta</taxon>
        <taxon>Spermatophyta</taxon>
        <taxon>Magnoliopsida</taxon>
        <taxon>eudicotyledons</taxon>
        <taxon>Gunneridae</taxon>
        <taxon>Pentapetalae</taxon>
        <taxon>rosids</taxon>
        <taxon>malvids</taxon>
        <taxon>Myrtales</taxon>
        <taxon>Lythraceae</taxon>
        <taxon>Punica</taxon>
    </lineage>
</organism>
<name>A0A218WC02_PUNGR</name>
<dbReference type="CDD" id="cd00167">
    <property type="entry name" value="SANT"/>
    <property type="match status" value="2"/>
</dbReference>
<dbReference type="OrthoDB" id="118550at2759"/>
<dbReference type="GO" id="GO:0010468">
    <property type="term" value="P:regulation of gene expression"/>
    <property type="evidence" value="ECO:0007669"/>
    <property type="project" value="UniProtKB-ARBA"/>
</dbReference>
<dbReference type="InterPro" id="IPR009057">
    <property type="entry name" value="Homeodomain-like_sf"/>
</dbReference>
<dbReference type="FunFam" id="1.10.10.60:FF:000009">
    <property type="entry name" value="transcription factor MYB1R1"/>
    <property type="match status" value="1"/>
</dbReference>
<dbReference type="GO" id="GO:0003677">
    <property type="term" value="F:DNA binding"/>
    <property type="evidence" value="ECO:0007669"/>
    <property type="project" value="UniProtKB-KW"/>
</dbReference>
<feature type="domain" description="Myb-like" evidence="6">
    <location>
        <begin position="26"/>
        <end position="73"/>
    </location>
</feature>
<comment type="subcellular location">
    <subcellularLocation>
        <location evidence="1">Nucleus</location>
    </subcellularLocation>
</comment>
<sequence>MELETFFQNTHFSINSGDWLLTPSTRWTREENKQFERALAVFDKETPDRWVNIALMIPGKSPLDVMTKYRELEEDLIEIEAGRVPIPWYFGPSLTLEGRDYDGLRKKGSAAGRVSDQERKKGIPWTEEEHRRFLQGLLKYGKGDWRNISRNYVVSKTPTQVASHAQKYFIRQQLSSNSNSKDNRRRPSIHDITTRNLTDSSLPLSENNLDIIANDCNNSSSTRPLSEQKPNFCSTRPSSGLCDVAPSGLRLQEKDLRLGAFRGFGIKPSSNPLFEVQSTMYRIYG</sequence>
<reference evidence="9" key="2">
    <citation type="submission" date="2017-06" db="EMBL/GenBank/DDBJ databases">
        <title>The pomegranate genome and the genomics of punicalagin biosynthesis.</title>
        <authorList>
            <person name="Xu C."/>
        </authorList>
    </citation>
    <scope>NUCLEOTIDE SEQUENCE [LARGE SCALE GENOMIC DNA]</scope>
    <source>
        <tissue evidence="9">Fresh leaf</tissue>
    </source>
</reference>
<dbReference type="GeneID" id="116195127"/>
<keyword evidence="3" id="KW-0238">DNA-binding</keyword>
<evidence type="ECO:0000313" key="11">
    <source>
        <dbReference type="Proteomes" id="UP000197138"/>
    </source>
</evidence>
<feature type="domain" description="SANT" evidence="7">
    <location>
        <begin position="125"/>
        <end position="173"/>
    </location>
</feature>
<keyword evidence="12" id="KW-1185">Reference proteome</keyword>
<dbReference type="NCBIfam" id="TIGR01557">
    <property type="entry name" value="myb_SHAQKYF"/>
    <property type="match status" value="1"/>
</dbReference>
<evidence type="ECO:0000256" key="3">
    <source>
        <dbReference type="ARBA" id="ARBA00023125"/>
    </source>
</evidence>
<dbReference type="InterPro" id="IPR017930">
    <property type="entry name" value="Myb_dom"/>
</dbReference>
<keyword evidence="2" id="KW-0805">Transcription regulation</keyword>
<evidence type="ECO:0000259" key="7">
    <source>
        <dbReference type="PROSITE" id="PS51293"/>
    </source>
</evidence>
<comment type="caution">
    <text evidence="9">The sequence shown here is derived from an EMBL/GenBank/DDBJ whole genome shotgun (WGS) entry which is preliminary data.</text>
</comment>
<dbReference type="EMBL" id="MTKT01004810">
    <property type="protein sequence ID" value="OWM69988.1"/>
    <property type="molecule type" value="Genomic_DNA"/>
</dbReference>
<dbReference type="PANTHER" id="PTHR44042:SF6">
    <property type="entry name" value="DUPLICATED HOMEODOMAIN-LIKE SUPERFAMILY PROTEIN"/>
    <property type="match status" value="1"/>
</dbReference>
<dbReference type="EMBL" id="PGOL01003807">
    <property type="protein sequence ID" value="PKI39605.1"/>
    <property type="molecule type" value="Genomic_DNA"/>
</dbReference>
<evidence type="ECO:0000313" key="10">
    <source>
        <dbReference type="EMBL" id="PKI39605.1"/>
    </source>
</evidence>
<feature type="domain" description="Myb-like" evidence="6">
    <location>
        <begin position="117"/>
        <end position="169"/>
    </location>
</feature>
<evidence type="ECO:0000256" key="4">
    <source>
        <dbReference type="ARBA" id="ARBA00023163"/>
    </source>
</evidence>
<dbReference type="PROSITE" id="PS51294">
    <property type="entry name" value="HTH_MYB"/>
    <property type="match status" value="1"/>
</dbReference>
<dbReference type="AlphaFoldDB" id="A0A218WC02"/>
<dbReference type="InterPro" id="IPR001005">
    <property type="entry name" value="SANT/Myb"/>
</dbReference>
<gene>
    <name evidence="9" type="ORF">CDL15_Pgr025837</name>
    <name evidence="10" type="ORF">CRG98_040075</name>
</gene>
<dbReference type="PROSITE" id="PS51293">
    <property type="entry name" value="SANT"/>
    <property type="match status" value="1"/>
</dbReference>